<feature type="compositionally biased region" description="Pro residues" evidence="1">
    <location>
        <begin position="135"/>
        <end position="147"/>
    </location>
</feature>
<evidence type="ECO:0000313" key="4">
    <source>
        <dbReference type="Proteomes" id="UP001183881"/>
    </source>
</evidence>
<sequence length="208" mass="20704">MRRTVRALSLAAVTGSVLAVCAPAASAGSVPDAVASWGSASRTPCPEPAEHEPDDEAWEGYEPLSAVPDPLEHDADVPEGTTLEGLDTEPGLDSEPGLDAGTGFDAAVPGPEDSDAELVEPKAVKPGPTGSKAPAPRPTESKPPAPKPTASKGTPCATPPAHHGVHAGGGGTFTDSVPALAAGGLLIAGAFGAAAHRLHRDRTTRADG</sequence>
<reference evidence="4" key="1">
    <citation type="submission" date="2023-07" db="EMBL/GenBank/DDBJ databases">
        <title>30 novel species of actinomycetes from the DSMZ collection.</title>
        <authorList>
            <person name="Nouioui I."/>
        </authorList>
    </citation>
    <scope>NUCLEOTIDE SEQUENCE [LARGE SCALE GENOMIC DNA]</scope>
    <source>
        <strain evidence="4">DSM 41636</strain>
    </source>
</reference>
<dbReference type="Proteomes" id="UP001183881">
    <property type="component" value="Unassembled WGS sequence"/>
</dbReference>
<name>A0ABU2PXX5_9ACTN</name>
<feature type="region of interest" description="Disordered" evidence="1">
    <location>
        <begin position="30"/>
        <end position="170"/>
    </location>
</feature>
<protein>
    <recommendedName>
        <fullName evidence="5">Secreted protein</fullName>
    </recommendedName>
</protein>
<feature type="chain" id="PRO_5045213153" description="Secreted protein" evidence="2">
    <location>
        <begin position="28"/>
        <end position="208"/>
    </location>
</feature>
<organism evidence="3 4">
    <name type="scientific">Streptomyces edwardsiae</name>
    <dbReference type="NCBI Taxonomy" id="3075527"/>
    <lineage>
        <taxon>Bacteria</taxon>
        <taxon>Bacillati</taxon>
        <taxon>Actinomycetota</taxon>
        <taxon>Actinomycetes</taxon>
        <taxon>Kitasatosporales</taxon>
        <taxon>Streptomycetaceae</taxon>
        <taxon>Streptomyces</taxon>
    </lineage>
</organism>
<proteinExistence type="predicted"/>
<evidence type="ECO:0000256" key="2">
    <source>
        <dbReference type="SAM" id="SignalP"/>
    </source>
</evidence>
<gene>
    <name evidence="3" type="ORF">RM705_17875</name>
</gene>
<dbReference type="RefSeq" id="WP_311644978.1">
    <property type="nucleotide sequence ID" value="NZ_JAVRFA010000020.1"/>
</dbReference>
<keyword evidence="2" id="KW-0732">Signal</keyword>
<feature type="compositionally biased region" description="Low complexity" evidence="1">
    <location>
        <begin position="148"/>
        <end position="162"/>
    </location>
</feature>
<evidence type="ECO:0008006" key="5">
    <source>
        <dbReference type="Google" id="ProtNLM"/>
    </source>
</evidence>
<feature type="signal peptide" evidence="2">
    <location>
        <begin position="1"/>
        <end position="27"/>
    </location>
</feature>
<keyword evidence="4" id="KW-1185">Reference proteome</keyword>
<evidence type="ECO:0000313" key="3">
    <source>
        <dbReference type="EMBL" id="MDT0396544.1"/>
    </source>
</evidence>
<dbReference type="EMBL" id="JAVRFA010000020">
    <property type="protein sequence ID" value="MDT0396544.1"/>
    <property type="molecule type" value="Genomic_DNA"/>
</dbReference>
<comment type="caution">
    <text evidence="3">The sequence shown here is derived from an EMBL/GenBank/DDBJ whole genome shotgun (WGS) entry which is preliminary data.</text>
</comment>
<evidence type="ECO:0000256" key="1">
    <source>
        <dbReference type="SAM" id="MobiDB-lite"/>
    </source>
</evidence>
<accession>A0ABU2PXX5</accession>